<accession>A0A918Q914</accession>
<name>A0A918Q914_9CAUL</name>
<comment type="caution">
    <text evidence="2">The sequence shown here is derived from an EMBL/GenBank/DDBJ whole genome shotgun (WGS) entry which is preliminary data.</text>
</comment>
<evidence type="ECO:0000313" key="2">
    <source>
        <dbReference type="EMBL" id="GGZ37436.1"/>
    </source>
</evidence>
<protein>
    <submittedName>
        <fullName evidence="2">Uncharacterized protein</fullName>
    </submittedName>
</protein>
<dbReference type="Proteomes" id="UP000662572">
    <property type="component" value="Unassembled WGS sequence"/>
</dbReference>
<evidence type="ECO:0000313" key="3">
    <source>
        <dbReference type="Proteomes" id="UP000662572"/>
    </source>
</evidence>
<evidence type="ECO:0000256" key="1">
    <source>
        <dbReference type="SAM" id="MobiDB-lite"/>
    </source>
</evidence>
<proteinExistence type="predicted"/>
<reference evidence="2" key="2">
    <citation type="submission" date="2020-09" db="EMBL/GenBank/DDBJ databases">
        <authorList>
            <person name="Sun Q."/>
            <person name="Kim S."/>
        </authorList>
    </citation>
    <scope>NUCLEOTIDE SEQUENCE</scope>
    <source>
        <strain evidence="2">KCTC 32296</strain>
    </source>
</reference>
<reference evidence="2" key="1">
    <citation type="journal article" date="2014" name="Int. J. Syst. Evol. Microbiol.">
        <title>Complete genome sequence of Corynebacterium casei LMG S-19264T (=DSM 44701T), isolated from a smear-ripened cheese.</title>
        <authorList>
            <consortium name="US DOE Joint Genome Institute (JGI-PGF)"/>
            <person name="Walter F."/>
            <person name="Albersmeier A."/>
            <person name="Kalinowski J."/>
            <person name="Ruckert C."/>
        </authorList>
    </citation>
    <scope>NUCLEOTIDE SEQUENCE</scope>
    <source>
        <strain evidence="2">KCTC 32296</strain>
    </source>
</reference>
<dbReference type="EMBL" id="BMZB01000003">
    <property type="protein sequence ID" value="GGZ37436.1"/>
    <property type="molecule type" value="Genomic_DNA"/>
</dbReference>
<sequence length="103" mass="11607">MAGHPYRHAIQTSPRQITDPPIISGGQNERQGAWPKHPSQRARAVVKVSKAFGYRQISDMNNQRVEMRTAFCRIYLGNGRCIPRTCPKTINGFGRQKDEISGI</sequence>
<keyword evidence="3" id="KW-1185">Reference proteome</keyword>
<organism evidence="2 3">
    <name type="scientific">Asticcacaulis endophyticus</name>
    <dbReference type="NCBI Taxonomy" id="1395890"/>
    <lineage>
        <taxon>Bacteria</taxon>
        <taxon>Pseudomonadati</taxon>
        <taxon>Pseudomonadota</taxon>
        <taxon>Alphaproteobacteria</taxon>
        <taxon>Caulobacterales</taxon>
        <taxon>Caulobacteraceae</taxon>
        <taxon>Asticcacaulis</taxon>
    </lineage>
</organism>
<dbReference type="AlphaFoldDB" id="A0A918Q914"/>
<feature type="region of interest" description="Disordered" evidence="1">
    <location>
        <begin position="1"/>
        <end position="40"/>
    </location>
</feature>
<gene>
    <name evidence="2" type="ORF">GCM10011273_24840</name>
</gene>